<evidence type="ECO:0000256" key="5">
    <source>
        <dbReference type="ARBA" id="ARBA00022692"/>
    </source>
</evidence>
<comment type="catalytic activity">
    <reaction evidence="18">
        <text>3-O-[N-acetyl-beta-D-glucosaminyl-(1-&gt;3)-N-acetyl-alpha-D-galactosaminyl]-L-seryl-[protein] + UDP-N-acetyl-alpha-D-glucosamine = 3-O-[N-acetyl-beta-D-glucosaminyl-(1-&gt;3)-[N-acetyl-beta-D-glucosaminyl-(1-&gt;6)]-N-acetyl-alpha-D-galactosaminyl]-L-seryl-[protein] + UDP + H(+)</text>
        <dbReference type="Rhea" id="RHEA:56188"/>
        <dbReference type="Rhea" id="RHEA-COMP:11691"/>
        <dbReference type="Rhea" id="RHEA-COMP:14412"/>
        <dbReference type="ChEBI" id="CHEBI:15378"/>
        <dbReference type="ChEBI" id="CHEBI:57705"/>
        <dbReference type="ChEBI" id="CHEBI:58223"/>
        <dbReference type="ChEBI" id="CHEBI:87079"/>
        <dbReference type="ChEBI" id="CHEBI:139581"/>
        <dbReference type="EC" id="2.4.1.148"/>
    </reaction>
</comment>
<sequence>MKGDSEAIQKALEVNTALKEKSSYLTEQIYLNLTTDCQKFKQFRKYITIPMHKEEEDFPIAYSMVIHENIETFERLLRAIYVPQNIYCIHVDEKSTAQFKEAVKAITSCFDNVFVASKLEKVVYASWSRVQADLNCMEELLKSNIQWKYLLNTCGSDFPLKTNAEIVRVLKTLNGKKNTMESERPSQTKQTRWKFHYEVGKFHYEVGDYISKTNTEKMPSPITSPMFTGSAYIVVSKDFVKYIFEEPEVQKFIDWVKDTYSPDEHLWATLNRMPGVPGSSPYNGKYEQSDMNAMARMVKWSYGEGDIAKGAAYPPCTGIHRRAVCVYGAGDLSWLIKQHHLFANKFDPKVDDTAMLCLEEYLRYKILYRNNL</sequence>
<dbReference type="PANTHER" id="PTHR19297">
    <property type="entry name" value="GLYCOSYLTRANSFERASE 14 FAMILY MEMBER"/>
    <property type="match status" value="1"/>
</dbReference>
<dbReference type="EC" id="2.4.1.150" evidence="12"/>
<name>A0ABN9F8B1_9NEOB</name>
<keyword evidence="5" id="KW-0812">Transmembrane</keyword>
<reference evidence="23" key="1">
    <citation type="submission" date="2023-05" db="EMBL/GenBank/DDBJ databases">
        <authorList>
            <person name="Stuckert A."/>
        </authorList>
    </citation>
    <scope>NUCLEOTIDE SEQUENCE</scope>
</reference>
<comment type="function">
    <text evidence="22">Glycosyltransferase that can synthesize all known mucin beta 6 N-acetylglucosaminides. Mediates core 2 and core 4 O-glycan branching, 2 important steps in mucin-type biosynthesis. Also has I-branching enzyme activity by converting linear into branched poly-N-acetyllactosaminoglycans, leading to introduce the blood group I antigen during embryonic development.</text>
</comment>
<protein>
    <recommendedName>
        <fullName evidence="15">Beta-1,3-galactosyl-O-glycosyl-glycoprotein beta-1,6-N-acetylglucosaminyltransferase 3</fullName>
        <ecNumber evidence="14">2.4.1.102</ecNumber>
        <ecNumber evidence="13">2.4.1.148</ecNumber>
        <ecNumber evidence="12">2.4.1.150</ecNumber>
    </recommendedName>
    <alternativeName>
        <fullName evidence="16">C2GnT-mucin type</fullName>
    </alternativeName>
</protein>
<evidence type="ECO:0000256" key="16">
    <source>
        <dbReference type="ARBA" id="ARBA00041719"/>
    </source>
</evidence>
<evidence type="ECO:0000256" key="17">
    <source>
        <dbReference type="ARBA" id="ARBA00047621"/>
    </source>
</evidence>
<evidence type="ECO:0000256" key="21">
    <source>
        <dbReference type="ARBA" id="ARBA00049911"/>
    </source>
</evidence>
<evidence type="ECO:0000256" key="13">
    <source>
        <dbReference type="ARBA" id="ARBA00038912"/>
    </source>
</evidence>
<evidence type="ECO:0000313" key="24">
    <source>
        <dbReference type="Proteomes" id="UP001162483"/>
    </source>
</evidence>
<keyword evidence="4" id="KW-0808">Transferase</keyword>
<comment type="catalytic activity">
    <reaction evidence="20">
        <text>a 3-O-[N-acetyl-beta-D-glucosaminyl-(1-&gt;3)-N-acetyl-alpha-D-galactosaminyl]-L-threonyl-[protein] + UDP-N-acetyl-alpha-D-glucosamine = 3-O-[N-acetyl-beta-D-glucosaminyl-(1-&gt;3)-[N-acetyl-beta-D-glucosaminyl-(1-&gt;6)]-N-acetyl-alpha-D-galactosaminyl]-L-threonyl-[protein] + UDP + H(+)</text>
        <dbReference type="Rhea" id="RHEA:56192"/>
        <dbReference type="Rhea" id="RHEA-COMP:11692"/>
        <dbReference type="Rhea" id="RHEA-COMP:14413"/>
        <dbReference type="ChEBI" id="CHEBI:15378"/>
        <dbReference type="ChEBI" id="CHEBI:57705"/>
        <dbReference type="ChEBI" id="CHEBI:58223"/>
        <dbReference type="ChEBI" id="CHEBI:87080"/>
        <dbReference type="ChEBI" id="CHEBI:139580"/>
        <dbReference type="EC" id="2.4.1.148"/>
    </reaction>
</comment>
<organism evidence="23 24">
    <name type="scientific">Staurois parvus</name>
    <dbReference type="NCBI Taxonomy" id="386267"/>
    <lineage>
        <taxon>Eukaryota</taxon>
        <taxon>Metazoa</taxon>
        <taxon>Chordata</taxon>
        <taxon>Craniata</taxon>
        <taxon>Vertebrata</taxon>
        <taxon>Euteleostomi</taxon>
        <taxon>Amphibia</taxon>
        <taxon>Batrachia</taxon>
        <taxon>Anura</taxon>
        <taxon>Neobatrachia</taxon>
        <taxon>Ranoidea</taxon>
        <taxon>Ranidae</taxon>
        <taxon>Staurois</taxon>
    </lineage>
</organism>
<evidence type="ECO:0000256" key="6">
    <source>
        <dbReference type="ARBA" id="ARBA00022968"/>
    </source>
</evidence>
<comment type="subcellular location">
    <subcellularLocation>
        <location evidence="1">Golgi apparatus membrane</location>
        <topology evidence="1">Single-pass type II membrane protein</topology>
    </subcellularLocation>
</comment>
<comment type="caution">
    <text evidence="23">The sequence shown here is derived from an EMBL/GenBank/DDBJ whole genome shotgun (WGS) entry which is preliminary data.</text>
</comment>
<keyword evidence="7" id="KW-1133">Transmembrane helix</keyword>
<evidence type="ECO:0000256" key="10">
    <source>
        <dbReference type="ARBA" id="ARBA00023180"/>
    </source>
</evidence>
<evidence type="ECO:0000256" key="2">
    <source>
        <dbReference type="ARBA" id="ARBA00004922"/>
    </source>
</evidence>
<dbReference type="InterPro" id="IPR003406">
    <property type="entry name" value="Glyco_trans_14"/>
</dbReference>
<dbReference type="EC" id="2.4.1.148" evidence="13"/>
<evidence type="ECO:0000256" key="8">
    <source>
        <dbReference type="ARBA" id="ARBA00023136"/>
    </source>
</evidence>
<keyword evidence="8" id="KW-0472">Membrane</keyword>
<accession>A0ABN9F8B1</accession>
<comment type="similarity">
    <text evidence="11">Belongs to the glycosyltransferase 14 family.</text>
</comment>
<evidence type="ECO:0000256" key="15">
    <source>
        <dbReference type="ARBA" id="ARBA00039292"/>
    </source>
</evidence>
<evidence type="ECO:0000256" key="18">
    <source>
        <dbReference type="ARBA" id="ARBA00048927"/>
    </source>
</evidence>
<dbReference type="Proteomes" id="UP001162483">
    <property type="component" value="Unassembled WGS sequence"/>
</dbReference>
<evidence type="ECO:0000256" key="22">
    <source>
        <dbReference type="ARBA" id="ARBA00055416"/>
    </source>
</evidence>
<gene>
    <name evidence="23" type="ORF">SPARVUS_LOCUS11414373</name>
</gene>
<evidence type="ECO:0000256" key="12">
    <source>
        <dbReference type="ARBA" id="ARBA00038907"/>
    </source>
</evidence>
<evidence type="ECO:0000256" key="14">
    <source>
        <dbReference type="ARBA" id="ARBA00038948"/>
    </source>
</evidence>
<evidence type="ECO:0000256" key="11">
    <source>
        <dbReference type="ARBA" id="ARBA00038150"/>
    </source>
</evidence>
<evidence type="ECO:0000256" key="1">
    <source>
        <dbReference type="ARBA" id="ARBA00004323"/>
    </source>
</evidence>
<proteinExistence type="inferred from homology"/>
<comment type="catalytic activity">
    <reaction evidence="19">
        <text>a 3-O-[beta-D-galactosyl-(1-&gt;3)-N-acetyl-alpha-D-galactosaminyl]-L-threonyl-[protein] + UDP-N-acetyl-alpha-D-glucosamine = a 3-O-{beta-D-galactosyl-(1-&gt;3)-[N-acetyl-beta-D-glucosaminyl-(1-&gt;6)]-N-acetyl-alpha-D-galactosaminyl}-L-threonyl-[protein] + UDP + H(+)</text>
        <dbReference type="Rhea" id="RHEA:56216"/>
        <dbReference type="Rhea" id="RHEA-COMP:13923"/>
        <dbReference type="Rhea" id="RHEA-COMP:14420"/>
        <dbReference type="ChEBI" id="CHEBI:15378"/>
        <dbReference type="ChEBI" id="CHEBI:57705"/>
        <dbReference type="ChEBI" id="CHEBI:58223"/>
        <dbReference type="ChEBI" id="CHEBI:137950"/>
        <dbReference type="ChEBI" id="CHEBI:139607"/>
        <dbReference type="EC" id="2.4.1.102"/>
    </reaction>
</comment>
<evidence type="ECO:0000256" key="20">
    <source>
        <dbReference type="ARBA" id="ARBA00049876"/>
    </source>
</evidence>
<comment type="pathway">
    <text evidence="2">Protein modification; protein glycosylation.</text>
</comment>
<evidence type="ECO:0000256" key="19">
    <source>
        <dbReference type="ARBA" id="ARBA00049870"/>
    </source>
</evidence>
<keyword evidence="3" id="KW-0328">Glycosyltransferase</keyword>
<evidence type="ECO:0000256" key="4">
    <source>
        <dbReference type="ARBA" id="ARBA00022679"/>
    </source>
</evidence>
<keyword evidence="9" id="KW-1015">Disulfide bond</keyword>
<evidence type="ECO:0000256" key="3">
    <source>
        <dbReference type="ARBA" id="ARBA00022676"/>
    </source>
</evidence>
<keyword evidence="10" id="KW-0325">Glycoprotein</keyword>
<comment type="catalytic activity">
    <reaction evidence="21">
        <text>a 3-O-[beta-D-galactosyl-(1-&gt;3)-N-acetyl-alpha-D-galactosaminyl]-L-seryl-[protein] + UDP-N-acetyl-alpha-D-glucosamine = 3-O-{beta-D-galactosyl-(1-&gt;3)-[N-acetyl-beta-D-glucosaminyl-(1-&gt;6)]-N-acetyl-alpha-D-galactosaminyl}-L-seryl-[protein] + UDP + H(+)</text>
        <dbReference type="Rhea" id="RHEA:56212"/>
        <dbReference type="Rhea" id="RHEA-COMP:13922"/>
        <dbReference type="Rhea" id="RHEA-COMP:14419"/>
        <dbReference type="ChEBI" id="CHEBI:15378"/>
        <dbReference type="ChEBI" id="CHEBI:57705"/>
        <dbReference type="ChEBI" id="CHEBI:58223"/>
        <dbReference type="ChEBI" id="CHEBI:137949"/>
        <dbReference type="ChEBI" id="CHEBI:139605"/>
        <dbReference type="EC" id="2.4.1.102"/>
    </reaction>
</comment>
<dbReference type="Pfam" id="PF02485">
    <property type="entry name" value="Branch"/>
    <property type="match status" value="1"/>
</dbReference>
<evidence type="ECO:0000313" key="23">
    <source>
        <dbReference type="EMBL" id="CAI9592759.1"/>
    </source>
</evidence>
<comment type="catalytic activity">
    <reaction evidence="17">
        <text>a beta-D-Gal-(1-&gt;4)-beta-D-GlcNAc-(1-&gt;3)-beta-D-Gal-(1-&gt;4)-beta-D-GlcNAc derivative + UDP-N-acetyl-alpha-D-glucosamine = a beta-D-Gal-(1-&gt;4)-beta-D-GlcNAc-(1-&gt;3)-[beta-D-GlcNAc-(1-&gt;6)]-beta-D-Gal-(1-&gt;4)-N-acetyl-beta-D-GlcNAc derivative + UDP + H(+)</text>
        <dbReference type="Rhea" id="RHEA:54820"/>
        <dbReference type="ChEBI" id="CHEBI:15378"/>
        <dbReference type="ChEBI" id="CHEBI:57705"/>
        <dbReference type="ChEBI" id="CHEBI:58223"/>
        <dbReference type="ChEBI" id="CHEBI:138371"/>
        <dbReference type="ChEBI" id="CHEBI:138372"/>
        <dbReference type="EC" id="2.4.1.150"/>
    </reaction>
</comment>
<evidence type="ECO:0000256" key="7">
    <source>
        <dbReference type="ARBA" id="ARBA00022989"/>
    </source>
</evidence>
<keyword evidence="6" id="KW-0735">Signal-anchor</keyword>
<dbReference type="PANTHER" id="PTHR19297:SF81">
    <property type="entry name" value="BETA-1,3-GALACTOSYL-O-GLYCOSYL-GLYCOPROTEIN BETA-1,6-N-ACETYLGLUCOSAMINYLTRANSFERASE 3"/>
    <property type="match status" value="1"/>
</dbReference>
<evidence type="ECO:0000256" key="9">
    <source>
        <dbReference type="ARBA" id="ARBA00023157"/>
    </source>
</evidence>
<dbReference type="EMBL" id="CATNWA010016447">
    <property type="protein sequence ID" value="CAI9592759.1"/>
    <property type="molecule type" value="Genomic_DNA"/>
</dbReference>
<keyword evidence="24" id="KW-1185">Reference proteome</keyword>
<dbReference type="EC" id="2.4.1.102" evidence="14"/>